<comment type="catalytic activity">
    <reaction evidence="1">
        <text>Hydrolysis of terminal non-reducing beta-D-galactose residues in beta-D-galactosides.</text>
        <dbReference type="EC" id="3.2.1.23"/>
    </reaction>
</comment>
<keyword evidence="7" id="KW-0326">Glycosidase</keyword>
<feature type="non-terminal residue" evidence="11">
    <location>
        <position position="1794"/>
    </location>
</feature>
<evidence type="ECO:0000256" key="2">
    <source>
        <dbReference type="ARBA" id="ARBA00007401"/>
    </source>
</evidence>
<dbReference type="SUPFAM" id="SSF49303">
    <property type="entry name" value="beta-Galactosidase/glucuronidase domain"/>
    <property type="match status" value="2"/>
</dbReference>
<dbReference type="SUPFAM" id="SSF49899">
    <property type="entry name" value="Concanavalin A-like lectins/glucanases"/>
    <property type="match status" value="2"/>
</dbReference>
<keyword evidence="4" id="KW-0732">Signal</keyword>
<keyword evidence="5" id="KW-0378">Hydrolase</keyword>
<dbReference type="InterPro" id="IPR032312">
    <property type="entry name" value="LacZ_4"/>
</dbReference>
<dbReference type="InterPro" id="IPR050347">
    <property type="entry name" value="Bact_Beta-galactosidase"/>
</dbReference>
<dbReference type="GO" id="GO:0009341">
    <property type="term" value="C:beta-galactosidase complex"/>
    <property type="evidence" value="ECO:0007669"/>
    <property type="project" value="InterPro"/>
</dbReference>
<dbReference type="PANTHER" id="PTHR46323">
    <property type="entry name" value="BETA-GALACTOSIDASE"/>
    <property type="match status" value="1"/>
</dbReference>
<evidence type="ECO:0000256" key="3">
    <source>
        <dbReference type="ARBA" id="ARBA00012756"/>
    </source>
</evidence>
<dbReference type="PRINTS" id="PR00132">
    <property type="entry name" value="GLHYDRLASE2"/>
</dbReference>
<dbReference type="Pfam" id="PF02837">
    <property type="entry name" value="Glyco_hydro_2_N"/>
    <property type="match status" value="1"/>
</dbReference>
<dbReference type="EMBL" id="DWWK01000151">
    <property type="protein sequence ID" value="HJC39284.1"/>
    <property type="molecule type" value="Genomic_DNA"/>
</dbReference>
<evidence type="ECO:0000259" key="10">
    <source>
        <dbReference type="SMART" id="SM01038"/>
    </source>
</evidence>
<keyword evidence="6" id="KW-1015">Disulfide bond</keyword>
<dbReference type="SUPFAM" id="SSF74650">
    <property type="entry name" value="Galactose mutarotase-like"/>
    <property type="match status" value="1"/>
</dbReference>
<dbReference type="Gene3D" id="2.60.40.10">
    <property type="entry name" value="Immunoglobulins"/>
    <property type="match status" value="2"/>
</dbReference>
<feature type="non-terminal residue" evidence="11">
    <location>
        <position position="1"/>
    </location>
</feature>
<feature type="domain" description="Beta galactosidase small chain/" evidence="10">
    <location>
        <begin position="1048"/>
        <end position="1321"/>
    </location>
</feature>
<comment type="similarity">
    <text evidence="2">Belongs to the glycosyl hydrolase 2 family.</text>
</comment>
<evidence type="ECO:0000313" key="11">
    <source>
        <dbReference type="EMBL" id="HJC39284.1"/>
    </source>
</evidence>
<reference evidence="11" key="2">
    <citation type="submission" date="2021-04" db="EMBL/GenBank/DDBJ databases">
        <authorList>
            <person name="Gilroy R."/>
        </authorList>
    </citation>
    <scope>NUCLEOTIDE SEQUENCE</scope>
    <source>
        <strain evidence="11">ChiGjej1B1-1692</strain>
    </source>
</reference>
<dbReference type="Pfam" id="PF02836">
    <property type="entry name" value="Glyco_hydro_2_C"/>
    <property type="match status" value="2"/>
</dbReference>
<feature type="domain" description="LamG-like jellyroll fold" evidence="9">
    <location>
        <begin position="1468"/>
        <end position="1603"/>
    </location>
</feature>
<reference evidence="11" key="1">
    <citation type="journal article" date="2021" name="PeerJ">
        <title>Extensive microbial diversity within the chicken gut microbiome revealed by metagenomics and culture.</title>
        <authorList>
            <person name="Gilroy R."/>
            <person name="Ravi A."/>
            <person name="Getino M."/>
            <person name="Pursley I."/>
            <person name="Horton D.L."/>
            <person name="Alikhan N.F."/>
            <person name="Baker D."/>
            <person name="Gharbi K."/>
            <person name="Hall N."/>
            <person name="Watson M."/>
            <person name="Adriaenssens E.M."/>
            <person name="Foster-Nyarko E."/>
            <person name="Jarju S."/>
            <person name="Secka A."/>
            <person name="Antonio M."/>
            <person name="Oren A."/>
            <person name="Chaudhuri R.R."/>
            <person name="La Ragione R."/>
            <person name="Hildebrand F."/>
            <person name="Pallen M.J."/>
        </authorList>
    </citation>
    <scope>NUCLEOTIDE SEQUENCE</scope>
    <source>
        <strain evidence="11">ChiGjej1B1-1692</strain>
    </source>
</reference>
<dbReference type="InterPro" id="IPR036156">
    <property type="entry name" value="Beta-gal/glucu_dom_sf"/>
</dbReference>
<dbReference type="InterPro" id="IPR013783">
    <property type="entry name" value="Ig-like_fold"/>
</dbReference>
<dbReference type="InterPro" id="IPR013320">
    <property type="entry name" value="ConA-like_dom_sf"/>
</dbReference>
<protein>
    <recommendedName>
        <fullName evidence="3">beta-galactosidase</fullName>
        <ecNumber evidence="3">3.2.1.23</ecNumber>
    </recommendedName>
    <alternativeName>
        <fullName evidence="8">Lactase</fullName>
    </alternativeName>
</protein>
<dbReference type="Gene3D" id="3.20.20.80">
    <property type="entry name" value="Glycosidases"/>
    <property type="match status" value="1"/>
</dbReference>
<dbReference type="SMART" id="SM00560">
    <property type="entry name" value="LamGL"/>
    <property type="match status" value="2"/>
</dbReference>
<dbReference type="Pfam" id="PF02929">
    <property type="entry name" value="Bgal_small_N"/>
    <property type="match status" value="1"/>
</dbReference>
<sequence>AADVDKVKFTHQEWTGNDYTDVDGNQVDAEDVFGINREDASTSIIPYQSAETAAGAVWDYNARENSTYLQLLNGEDWELNIFQNQTEAEKYLTAGENGFMDADFDAAANGWAEVEVPRSWTTYWDTDFTFKDFTIYTNTQMPWQSKYDTGVYVPKAPTNYNPVGLYRKTFTVGDDLLKDNNRIYIHFQGVESAYYVYVNGKEVGYSEDTFSPHKFDITDYLVDGENTLAVEVHKFCDGTWFEDQDMLYDGGIYRDVYLTGEPLVQVKDYTVRTDLDENYEDAVLQISADIRNLASSDVEGWSVNVQAFDESGSAIASGSIPVESLASTETATFAGEINVESPELWSAEHPNLYALVLTLTDGSGDAVEILSTQLGFREIEFTSTEVDSNYNVTTTEWDPITINGERLLLKGTNRHDSDPYYGRAVPQSTMFEDVMLMKEYNLNAVRTSHYSNDDYFYWLCNKYGLYMMGETNLESHALMNDNAGKGLFYELAMDRTETSYKRLKNNPAIVIWSIGNEMVYTSDPNTSNGMFRDMIWYFKNNDPTRPVHSEGQNDSMGTDMGSNMYPTVDTVQGRAGEGRIPYVLCEYNHAMGNSVGNLKEYWDAIRSADNMLGAFIWDWTDQSRAISLDTLGSVYSVTDRTGVEATAYGEDSNWKTDGDEETLNGGVSFSGYTIMDDNTKYNAALSGSGKSFTFEVIVKPASESQNSVLLSKGDNQVALKTQSSGVGLEFFVYNNNSWKNCTCSFPEDWVGNWHQVVGTYDSGTLTIYIDGVQMNTNTVEDSIAASGEPVGVGYDAVHGRKVDGEISIARIYNRALTLDEINAQNSSSPAIGSDDESVLLWLDYADEHSSAEVSGWDYYAEDYAIANLYADEAAGHYYGYGGDWGESPNDNSFCQNGLVSPDRTPQPELYEVKYQYQNFWFSADVNQLNNREVSVYNENNFTNLNEYDVSYELVENGIVIDEGIISDVDVAPQTTGTLKVPFNMPENAKAGSEYYLNISVTLKEAEDWADAGAEVSWVQIAVPATVEQSAPEISDKDVIVTEEDGAYEVVGEDFSFLIDAATGTMENYTFQGEVLVEEGPSPNFWRGRVENDYNAGNWGTFDTRWKSAADTINVESIETSENESGQTVITANLTLPNAGDTSVVMTYTINGDGQITVNMKVDATQSGMGAFLRVGSMMTLPAGFEDVTWYGNGPVETFNDRSTNARQGIYENTVSKFFFPFMAVDDSGNLTEVKWIQVKNDNGDNGLLIAASDTVEASALHFTPNDLDAVDHPYMLTPRDETILSVNYGSLGTGGATCGQAPLSQYQLPNNRVYEWEYTMMPVANDADTETVIDTAMAYHTVESFDQDAYDQQRADEVIQAVDEFVVYDYSQMDAAAELQASYDALTDAQKELVNADVNREELIASYMEEIQALEGYDTYIPDQSKNGLKIPYETSASFSKTAEGVVMSGNLAVPFNDVLDPVLEGDSSFTIEVNVTPTGQPQYNMFAGKGDYAFALRSMSGSVDFHIYAGGSWRAIQADMPAELEANWLNNEHQIVGTYNAETDTIAVYADGVLLQEAATGTADGVAHSDYNFTIGACPSTGRTSAADFNDVRIYSKALTADEVAGQYADTPAIGADDASVELWVDFEEFIHETEAQISSVTLDPAGASIEQGSVMNFAVKADIADAEITSADWAVTDGEGSPVEGITVTPDSENAAIAAVAVADTVEAGTKAVVSAANVNGNPDLYAEAEIVVTEPKMIVDSSRNGLDTRMPETLQFAQAEDGTSNAVQGYFTVNDPEQIVNDAMTNGSSFT</sequence>
<comment type="caution">
    <text evidence="11">The sequence shown here is derived from an EMBL/GenBank/DDBJ whole genome shotgun (WGS) entry which is preliminary data.</text>
</comment>
<proteinExistence type="inferred from homology"/>
<feature type="domain" description="LamG-like jellyroll fold" evidence="9">
    <location>
        <begin position="690"/>
        <end position="819"/>
    </location>
</feature>
<dbReference type="SUPFAM" id="SSF49785">
    <property type="entry name" value="Galactose-binding domain-like"/>
    <property type="match status" value="1"/>
</dbReference>
<dbReference type="SMART" id="SM01038">
    <property type="entry name" value="Bgal_small_N"/>
    <property type="match status" value="1"/>
</dbReference>
<dbReference type="InterPro" id="IPR006102">
    <property type="entry name" value="Ig-like_GH2"/>
</dbReference>
<dbReference type="InterPro" id="IPR006101">
    <property type="entry name" value="Glyco_hydro_2"/>
</dbReference>
<organism evidence="11 12">
    <name type="scientific">Candidatus Mediterraneibacter faecigallinarum</name>
    <dbReference type="NCBI Taxonomy" id="2838669"/>
    <lineage>
        <taxon>Bacteria</taxon>
        <taxon>Bacillati</taxon>
        <taxon>Bacillota</taxon>
        <taxon>Clostridia</taxon>
        <taxon>Lachnospirales</taxon>
        <taxon>Lachnospiraceae</taxon>
        <taxon>Mediterraneibacter</taxon>
    </lineage>
</organism>
<dbReference type="InterPro" id="IPR017853">
    <property type="entry name" value="GH"/>
</dbReference>
<evidence type="ECO:0000313" key="12">
    <source>
        <dbReference type="Proteomes" id="UP000823894"/>
    </source>
</evidence>
<name>A0A9D2SYQ4_9FIRM</name>
<dbReference type="PANTHER" id="PTHR46323:SF2">
    <property type="entry name" value="BETA-GALACTOSIDASE"/>
    <property type="match status" value="1"/>
</dbReference>
<dbReference type="Pfam" id="PF13385">
    <property type="entry name" value="Laminin_G_3"/>
    <property type="match status" value="2"/>
</dbReference>
<accession>A0A9D2SYQ4</accession>
<dbReference type="InterPro" id="IPR006558">
    <property type="entry name" value="LamG-like"/>
</dbReference>
<evidence type="ECO:0000256" key="6">
    <source>
        <dbReference type="ARBA" id="ARBA00023157"/>
    </source>
</evidence>
<dbReference type="Gene3D" id="2.60.120.200">
    <property type="match status" value="2"/>
</dbReference>
<dbReference type="InterPro" id="IPR006103">
    <property type="entry name" value="Glyco_hydro_2_cat"/>
</dbReference>
<evidence type="ECO:0000256" key="8">
    <source>
        <dbReference type="ARBA" id="ARBA00032230"/>
    </source>
</evidence>
<dbReference type="Pfam" id="PF16353">
    <property type="entry name" value="LacZ_4"/>
    <property type="match status" value="1"/>
</dbReference>
<evidence type="ECO:0000259" key="9">
    <source>
        <dbReference type="SMART" id="SM00560"/>
    </source>
</evidence>
<dbReference type="InterPro" id="IPR004199">
    <property type="entry name" value="B-gal_small/dom_5"/>
</dbReference>
<dbReference type="GO" id="GO:0004565">
    <property type="term" value="F:beta-galactosidase activity"/>
    <property type="evidence" value="ECO:0007669"/>
    <property type="project" value="UniProtKB-EC"/>
</dbReference>
<evidence type="ECO:0000256" key="4">
    <source>
        <dbReference type="ARBA" id="ARBA00022729"/>
    </source>
</evidence>
<dbReference type="Pfam" id="PF00703">
    <property type="entry name" value="Glyco_hydro_2"/>
    <property type="match status" value="1"/>
</dbReference>
<dbReference type="InterPro" id="IPR011013">
    <property type="entry name" value="Gal_mutarotase_sf_dom"/>
</dbReference>
<evidence type="ECO:0000256" key="5">
    <source>
        <dbReference type="ARBA" id="ARBA00022801"/>
    </source>
</evidence>
<dbReference type="Gene3D" id="2.60.120.260">
    <property type="entry name" value="Galactose-binding domain-like"/>
    <property type="match status" value="1"/>
</dbReference>
<dbReference type="Proteomes" id="UP000823894">
    <property type="component" value="Unassembled WGS sequence"/>
</dbReference>
<dbReference type="GO" id="GO:0030246">
    <property type="term" value="F:carbohydrate binding"/>
    <property type="evidence" value="ECO:0007669"/>
    <property type="project" value="InterPro"/>
</dbReference>
<dbReference type="InterPro" id="IPR006104">
    <property type="entry name" value="Glyco_hydro_2_N"/>
</dbReference>
<dbReference type="InterPro" id="IPR008979">
    <property type="entry name" value="Galactose-bd-like_sf"/>
</dbReference>
<gene>
    <name evidence="11" type="ORF">H9757_09535</name>
</gene>
<dbReference type="InterPro" id="IPR014718">
    <property type="entry name" value="GH-type_carb-bd"/>
</dbReference>
<dbReference type="GO" id="GO:0005990">
    <property type="term" value="P:lactose catabolic process"/>
    <property type="evidence" value="ECO:0007669"/>
    <property type="project" value="TreeGrafter"/>
</dbReference>
<dbReference type="SUPFAM" id="SSF51445">
    <property type="entry name" value="(Trans)glycosidases"/>
    <property type="match status" value="2"/>
</dbReference>
<evidence type="ECO:0000256" key="7">
    <source>
        <dbReference type="ARBA" id="ARBA00023295"/>
    </source>
</evidence>
<dbReference type="Gene3D" id="2.70.98.10">
    <property type="match status" value="1"/>
</dbReference>
<dbReference type="EC" id="3.2.1.23" evidence="3"/>
<evidence type="ECO:0000256" key="1">
    <source>
        <dbReference type="ARBA" id="ARBA00001412"/>
    </source>
</evidence>